<dbReference type="PROSITE" id="PS00141">
    <property type="entry name" value="ASP_PROTEASE"/>
    <property type="match status" value="1"/>
</dbReference>
<name>A0A8H7DSW9_PLEOS</name>
<keyword evidence="9" id="KW-1185">Reference proteome</keyword>
<protein>
    <recommendedName>
        <fullName evidence="7">Peptidase A1 domain-containing protein</fullName>
    </recommendedName>
</protein>
<dbReference type="SUPFAM" id="SSF50630">
    <property type="entry name" value="Acid proteases"/>
    <property type="match status" value="1"/>
</dbReference>
<dbReference type="Proteomes" id="UP000623687">
    <property type="component" value="Unassembled WGS sequence"/>
</dbReference>
<dbReference type="RefSeq" id="XP_036633473.1">
    <property type="nucleotide sequence ID" value="XM_036774971.1"/>
</dbReference>
<dbReference type="AlphaFoldDB" id="A0A8H7DSW9"/>
<comment type="caution">
    <text evidence="8">The sequence shown here is derived from an EMBL/GenBank/DDBJ whole genome shotgun (WGS) entry which is preliminary data.</text>
</comment>
<evidence type="ECO:0000256" key="5">
    <source>
        <dbReference type="SAM" id="Phobius"/>
    </source>
</evidence>
<dbReference type="InterPro" id="IPR001461">
    <property type="entry name" value="Aspartic_peptidase_A1"/>
</dbReference>
<dbReference type="PANTHER" id="PTHR47966:SF51">
    <property type="entry name" value="BETA-SITE APP-CLEAVING ENZYME, ISOFORM A-RELATED"/>
    <property type="match status" value="1"/>
</dbReference>
<feature type="transmembrane region" description="Helical" evidence="5">
    <location>
        <begin position="462"/>
        <end position="489"/>
    </location>
</feature>
<evidence type="ECO:0000259" key="7">
    <source>
        <dbReference type="PROSITE" id="PS51767"/>
    </source>
</evidence>
<dbReference type="Pfam" id="PF00026">
    <property type="entry name" value="Asp"/>
    <property type="match status" value="1"/>
</dbReference>
<reference evidence="8" key="1">
    <citation type="submission" date="2019-07" db="EMBL/GenBank/DDBJ databases">
        <authorList>
            <person name="Palmer J.M."/>
        </authorList>
    </citation>
    <scope>NUCLEOTIDE SEQUENCE</scope>
    <source>
        <strain evidence="8">PC9</strain>
    </source>
</reference>
<dbReference type="CDD" id="cd05471">
    <property type="entry name" value="pepsin_like"/>
    <property type="match status" value="1"/>
</dbReference>
<keyword evidence="3" id="KW-0378">Hydrolase</keyword>
<dbReference type="EMBL" id="JACETU010000003">
    <property type="protein sequence ID" value="KAF7433446.1"/>
    <property type="molecule type" value="Genomic_DNA"/>
</dbReference>
<keyword evidence="3" id="KW-0645">Protease</keyword>
<dbReference type="InterPro" id="IPR021109">
    <property type="entry name" value="Peptidase_aspartic_dom_sf"/>
</dbReference>
<dbReference type="PROSITE" id="PS51767">
    <property type="entry name" value="PEPTIDASE_A1"/>
    <property type="match status" value="1"/>
</dbReference>
<evidence type="ECO:0000256" key="6">
    <source>
        <dbReference type="SAM" id="SignalP"/>
    </source>
</evidence>
<dbReference type="Gene3D" id="2.40.70.10">
    <property type="entry name" value="Acid Proteases"/>
    <property type="match status" value="2"/>
</dbReference>
<dbReference type="GO" id="GO:0004190">
    <property type="term" value="F:aspartic-type endopeptidase activity"/>
    <property type="evidence" value="ECO:0007669"/>
    <property type="project" value="UniProtKB-KW"/>
</dbReference>
<sequence>MKFGLLALALAHAHISSALILPFKQARRSAPVRRSGLTSVHTVQPPKGIKNIKVFAASGQSSGSNLDLDTVHDLLYMANVTVGGRDYPIQLDTGSSDLWIKGPSSPLPNAEVTTIDYNLTYGIGWAYGHVAYADVEFANIGVKKQAYLDVSSAQNPALSYGAVGILGLGFTSLSTVDALVNRSGADTGRSLLYNLFEDNPSEPNFIAFALQRSTHADNEVEGSFSIGEYEPDYAHVAENPAIPTFPPTSPKRWNILLDALLFPDRSVIPNTTVSGAPGGRAVILLDSGTSYTYAPKEICDEIYANVPGAKYDPSMGQWVVPCSAEISIALQINGQVFPIHPLDVTPAGLVDPSQCVGSFVPQTVSVGSGEFDWLVGDNILRSIYSVYDFGDFDDSGKMGNPYVKLLSLTDANKASVEFHKVRGGAARNDISFTAANVGASDGSTTITLSAKLADTLDKVGKYFPAMLGVVALNALVLLGLIVLGIVFLCKKKKRRSAAPARTPLGRLTPMPMDGQQLSDRGSSRHMYEPVSMALTEDTMMVTSPGFKVFDGDVIRPADRPMSMMPSNSQSSTQPFPVSSSGADAVDDNIFLPPSPAFKSRPRSVA</sequence>
<dbReference type="VEuPathDB" id="FungiDB:PC9H_005398"/>
<evidence type="ECO:0000313" key="8">
    <source>
        <dbReference type="EMBL" id="KAF7433446.1"/>
    </source>
</evidence>
<dbReference type="GeneID" id="59375216"/>
<dbReference type="OrthoDB" id="2747330at2759"/>
<organism evidence="8 9">
    <name type="scientific">Pleurotus ostreatus</name>
    <name type="common">Oyster mushroom</name>
    <name type="synonym">White-rot fungus</name>
    <dbReference type="NCBI Taxonomy" id="5322"/>
    <lineage>
        <taxon>Eukaryota</taxon>
        <taxon>Fungi</taxon>
        <taxon>Dikarya</taxon>
        <taxon>Basidiomycota</taxon>
        <taxon>Agaricomycotina</taxon>
        <taxon>Agaricomycetes</taxon>
        <taxon>Agaricomycetidae</taxon>
        <taxon>Agaricales</taxon>
        <taxon>Pleurotineae</taxon>
        <taxon>Pleurotaceae</taxon>
        <taxon>Pleurotus</taxon>
    </lineage>
</organism>
<feature type="region of interest" description="Disordered" evidence="4">
    <location>
        <begin position="557"/>
        <end position="605"/>
    </location>
</feature>
<keyword evidence="5" id="KW-0812">Transmembrane</keyword>
<keyword evidence="6" id="KW-0732">Signal</keyword>
<feature type="compositionally biased region" description="Low complexity" evidence="4">
    <location>
        <begin position="560"/>
        <end position="574"/>
    </location>
</feature>
<feature type="region of interest" description="Disordered" evidence="4">
    <location>
        <begin position="498"/>
        <end position="524"/>
    </location>
</feature>
<gene>
    <name evidence="8" type="ORF">PC9H_005398</name>
</gene>
<keyword evidence="5" id="KW-0472">Membrane</keyword>
<keyword evidence="2 3" id="KW-0064">Aspartyl protease</keyword>
<feature type="chain" id="PRO_5034501320" description="Peptidase A1 domain-containing protein" evidence="6">
    <location>
        <begin position="19"/>
        <end position="605"/>
    </location>
</feature>
<dbReference type="PRINTS" id="PR00792">
    <property type="entry name" value="PEPSIN"/>
</dbReference>
<comment type="similarity">
    <text evidence="1 3">Belongs to the peptidase A1 family.</text>
</comment>
<dbReference type="InterPro" id="IPR001969">
    <property type="entry name" value="Aspartic_peptidase_AS"/>
</dbReference>
<dbReference type="InterPro" id="IPR034164">
    <property type="entry name" value="Pepsin-like_dom"/>
</dbReference>
<evidence type="ECO:0000313" key="9">
    <source>
        <dbReference type="Proteomes" id="UP000623687"/>
    </source>
</evidence>
<evidence type="ECO:0000256" key="4">
    <source>
        <dbReference type="SAM" id="MobiDB-lite"/>
    </source>
</evidence>
<accession>A0A8H7DSW9</accession>
<dbReference type="GO" id="GO:0006508">
    <property type="term" value="P:proteolysis"/>
    <property type="evidence" value="ECO:0007669"/>
    <property type="project" value="UniProtKB-KW"/>
</dbReference>
<feature type="signal peptide" evidence="6">
    <location>
        <begin position="1"/>
        <end position="18"/>
    </location>
</feature>
<keyword evidence="5" id="KW-1133">Transmembrane helix</keyword>
<evidence type="ECO:0000256" key="2">
    <source>
        <dbReference type="ARBA" id="ARBA00022750"/>
    </source>
</evidence>
<feature type="domain" description="Peptidase A1" evidence="7">
    <location>
        <begin position="76"/>
        <end position="401"/>
    </location>
</feature>
<dbReference type="InterPro" id="IPR033121">
    <property type="entry name" value="PEPTIDASE_A1"/>
</dbReference>
<proteinExistence type="inferred from homology"/>
<evidence type="ECO:0000256" key="1">
    <source>
        <dbReference type="ARBA" id="ARBA00007447"/>
    </source>
</evidence>
<dbReference type="PANTHER" id="PTHR47966">
    <property type="entry name" value="BETA-SITE APP-CLEAVING ENZYME, ISOFORM A-RELATED"/>
    <property type="match status" value="1"/>
</dbReference>
<evidence type="ECO:0000256" key="3">
    <source>
        <dbReference type="RuleBase" id="RU000454"/>
    </source>
</evidence>